<dbReference type="Gene3D" id="3.40.390.10">
    <property type="entry name" value="Collagenase (Catalytic Domain)"/>
    <property type="match status" value="1"/>
</dbReference>
<dbReference type="GO" id="GO:0008237">
    <property type="term" value="F:metallopeptidase activity"/>
    <property type="evidence" value="ECO:0007669"/>
    <property type="project" value="InterPro"/>
</dbReference>
<proteinExistence type="predicted"/>
<organism evidence="1">
    <name type="scientific">Boseongicola sp. SB0664_bin_43</name>
    <dbReference type="NCBI Taxonomy" id="2604844"/>
    <lineage>
        <taxon>Bacteria</taxon>
        <taxon>Pseudomonadati</taxon>
        <taxon>Pseudomonadota</taxon>
        <taxon>Alphaproteobacteria</taxon>
        <taxon>Rhodobacterales</taxon>
        <taxon>Paracoccaceae</taxon>
        <taxon>Boseongicola</taxon>
    </lineage>
</organism>
<comment type="caution">
    <text evidence="1">The sequence shown here is derived from an EMBL/GenBank/DDBJ whole genome shotgun (WGS) entry which is preliminary data.</text>
</comment>
<dbReference type="AlphaFoldDB" id="A0A6B0XYM4"/>
<accession>A0A6B0XYM4</accession>
<protein>
    <submittedName>
        <fullName evidence="1">Uncharacterized protein</fullName>
    </submittedName>
</protein>
<reference evidence="1" key="1">
    <citation type="submission" date="2019-09" db="EMBL/GenBank/DDBJ databases">
        <title>Characterisation of the sponge microbiome using genome-centric metagenomics.</title>
        <authorList>
            <person name="Engelberts J.P."/>
            <person name="Robbins S.J."/>
            <person name="De Goeij J.M."/>
            <person name="Aranda M."/>
            <person name="Bell S.C."/>
            <person name="Webster N.S."/>
        </authorList>
    </citation>
    <scope>NUCLEOTIDE SEQUENCE</scope>
    <source>
        <strain evidence="1">SB0664_bin_43</strain>
    </source>
</reference>
<dbReference type="SUPFAM" id="SSF55486">
    <property type="entry name" value="Metalloproteases ('zincins'), catalytic domain"/>
    <property type="match status" value="1"/>
</dbReference>
<dbReference type="InterPro" id="IPR024079">
    <property type="entry name" value="MetalloPept_cat_dom_sf"/>
</dbReference>
<dbReference type="EMBL" id="VXRY01000273">
    <property type="protein sequence ID" value="MXY33791.1"/>
    <property type="molecule type" value="Genomic_DNA"/>
</dbReference>
<gene>
    <name evidence="1" type="ORF">F4Y60_06825</name>
</gene>
<evidence type="ECO:0000313" key="1">
    <source>
        <dbReference type="EMBL" id="MXY33791.1"/>
    </source>
</evidence>
<name>A0A6B0XYM4_9RHOB</name>
<sequence length="432" mass="45033">MVDLGDRLHVGADVATADGDLAAVAVHGSTEVSHGTVRDGIDAPEIIAYLRADAASYLAPVDDQMTSEEFLSDGLVFRFAEAPPTVRVAEDTPAGLVDETVRVVQAINAALPRHWQLQFSPEPAPVATAAPADGEILVNFAPQANWPSESVPPVNPDVGLAVPEYAFAPTGDPEAPVRLEIVAGTVWVDPTQTEGLERLSVIAHELVHLLGRGHVDPSHFPETLMVAGGSDTLTEYVLHPLDREALHAVYGRLPASVAPNRIAEELGPWSDTSLHVQGRSGAGEGKIAFGTALRNGLAQPWANGPAPASEPGDNAALSGKVRWSGRLLGLTSQSETVAGTAELVVDIPAMSGTLDFSQLERWPANAAPGPEGSGTTWLDGQLGYLVTVRGNTFVQSGGDDGLITGAFFGTSHEGMGGVLVRDDLSAGFGGDR</sequence>